<accession>A0A8J7GYA2</accession>
<evidence type="ECO:0000313" key="3">
    <source>
        <dbReference type="Proteomes" id="UP000622552"/>
    </source>
</evidence>
<dbReference type="SUPFAM" id="SSF55729">
    <property type="entry name" value="Acyl-CoA N-acyltransferases (Nat)"/>
    <property type="match status" value="1"/>
</dbReference>
<dbReference type="Pfam" id="PF13508">
    <property type="entry name" value="Acetyltransf_7"/>
    <property type="match status" value="1"/>
</dbReference>
<dbReference type="EMBL" id="JADOUF010000001">
    <property type="protein sequence ID" value="MBG6141479.1"/>
    <property type="molecule type" value="Genomic_DNA"/>
</dbReference>
<evidence type="ECO:0000313" key="2">
    <source>
        <dbReference type="EMBL" id="MBG6141479.1"/>
    </source>
</evidence>
<dbReference type="Proteomes" id="UP000622552">
    <property type="component" value="Unassembled WGS sequence"/>
</dbReference>
<evidence type="ECO:0000259" key="1">
    <source>
        <dbReference type="PROSITE" id="PS51186"/>
    </source>
</evidence>
<name>A0A8J7GYA2_9ACTN</name>
<dbReference type="InterPro" id="IPR000182">
    <property type="entry name" value="GNAT_dom"/>
</dbReference>
<gene>
    <name evidence="2" type="ORF">IW245_007673</name>
</gene>
<dbReference type="AlphaFoldDB" id="A0A8J7GYA2"/>
<dbReference type="InterPro" id="IPR016181">
    <property type="entry name" value="Acyl_CoA_acyltransferase"/>
</dbReference>
<sequence>MRITELLTPGPQLDALYEEILVASFPPAELSSLGGIRAALGSGRGPVWIATDDAGTVLAGAIGDWEPGPRVLLLSWLAVRPGHRGGRVGGPLLDAALDAWRTAYEPCLILAEVEDPTCHTGNERHGYADARLRFYQRRGARALDVPYFQPALGPEGERVPDLLLLVLHADPEFAGAEPDTINADVLREYIEIYQRDCEGDVAVDDQAMALWRALDRPGGVPLH</sequence>
<comment type="caution">
    <text evidence="2">The sequence shown here is derived from an EMBL/GenBank/DDBJ whole genome shotgun (WGS) entry which is preliminary data.</text>
</comment>
<dbReference type="PROSITE" id="PS51186">
    <property type="entry name" value="GNAT"/>
    <property type="match status" value="1"/>
</dbReference>
<dbReference type="GO" id="GO:0016747">
    <property type="term" value="F:acyltransferase activity, transferring groups other than amino-acyl groups"/>
    <property type="evidence" value="ECO:0007669"/>
    <property type="project" value="InterPro"/>
</dbReference>
<proteinExistence type="predicted"/>
<reference evidence="2" key="1">
    <citation type="submission" date="2020-11" db="EMBL/GenBank/DDBJ databases">
        <title>Sequencing the genomes of 1000 actinobacteria strains.</title>
        <authorList>
            <person name="Klenk H.-P."/>
        </authorList>
    </citation>
    <scope>NUCLEOTIDE SEQUENCE</scope>
    <source>
        <strain evidence="2">DSM 45356</strain>
    </source>
</reference>
<dbReference type="RefSeq" id="WP_197007884.1">
    <property type="nucleotide sequence ID" value="NZ_BONS01000013.1"/>
</dbReference>
<organism evidence="2 3">
    <name type="scientific">Longispora fulva</name>
    <dbReference type="NCBI Taxonomy" id="619741"/>
    <lineage>
        <taxon>Bacteria</taxon>
        <taxon>Bacillati</taxon>
        <taxon>Actinomycetota</taxon>
        <taxon>Actinomycetes</taxon>
        <taxon>Micromonosporales</taxon>
        <taxon>Micromonosporaceae</taxon>
        <taxon>Longispora</taxon>
    </lineage>
</organism>
<feature type="domain" description="N-acetyltransferase" evidence="1">
    <location>
        <begin position="1"/>
        <end position="170"/>
    </location>
</feature>
<dbReference type="Gene3D" id="3.40.630.30">
    <property type="match status" value="1"/>
</dbReference>
<protein>
    <submittedName>
        <fullName evidence="2">GNAT superfamily N-acetyltransferase</fullName>
    </submittedName>
</protein>
<keyword evidence="3" id="KW-1185">Reference proteome</keyword>